<evidence type="ECO:0000313" key="2">
    <source>
        <dbReference type="Proteomes" id="UP001169719"/>
    </source>
</evidence>
<keyword evidence="2" id="KW-1185">Reference proteome</keyword>
<protein>
    <submittedName>
        <fullName evidence="1">Uncharacterized protein</fullName>
    </submittedName>
</protein>
<dbReference type="RefSeq" id="WP_289963501.1">
    <property type="nucleotide sequence ID" value="NZ_JAUEOZ010000002.1"/>
</dbReference>
<proteinExistence type="predicted"/>
<evidence type="ECO:0000313" key="1">
    <source>
        <dbReference type="EMBL" id="MDN2483438.1"/>
    </source>
</evidence>
<dbReference type="InterPro" id="IPR046889">
    <property type="entry name" value="Sp-CxC"/>
</dbReference>
<gene>
    <name evidence="1" type="ORF">QWJ08_19005</name>
</gene>
<comment type="caution">
    <text evidence="1">The sequence shown here is derived from an EMBL/GenBank/DDBJ whole genome shotgun (WGS) entry which is preliminary data.</text>
</comment>
<name>A0ABT7Y603_9VIBR</name>
<dbReference type="Proteomes" id="UP001169719">
    <property type="component" value="Unassembled WGS sequence"/>
</dbReference>
<dbReference type="EMBL" id="JAUEOZ010000002">
    <property type="protein sequence ID" value="MDN2483438.1"/>
    <property type="molecule type" value="Genomic_DNA"/>
</dbReference>
<dbReference type="Pfam" id="PF20304">
    <property type="entry name" value="Sp-CxC"/>
    <property type="match status" value="1"/>
</dbReference>
<sequence>MDNNIFQSFKDSLKEMIEETKVCHEDYSKKSASHKAALQIMQFEKELYYGDASKNKHIVRIKEIIEINAEDITNEVN</sequence>
<accession>A0ABT7Y603</accession>
<reference evidence="1" key="1">
    <citation type="submission" date="2024-05" db="EMBL/GenBank/DDBJ databases">
        <title>Genome Sequences of Four Agar- Degrading Marine Bacteria.</title>
        <authorList>
            <person name="Phillips E.K."/>
            <person name="Shaffer J.C."/>
            <person name="Henson M.W."/>
            <person name="Temperton B."/>
            <person name="Thrash C.J."/>
            <person name="Martin M.O."/>
        </authorList>
    </citation>
    <scope>NUCLEOTIDE SEQUENCE</scope>
    <source>
        <strain evidence="1">EKP203</strain>
    </source>
</reference>
<organism evidence="1 2">
    <name type="scientific">Vibrio agarivorans</name>
    <dbReference type="NCBI Taxonomy" id="153622"/>
    <lineage>
        <taxon>Bacteria</taxon>
        <taxon>Pseudomonadati</taxon>
        <taxon>Pseudomonadota</taxon>
        <taxon>Gammaproteobacteria</taxon>
        <taxon>Vibrionales</taxon>
        <taxon>Vibrionaceae</taxon>
        <taxon>Vibrio</taxon>
    </lineage>
</organism>